<sequence length="142" mass="15714">MGNHTDDASIQKSSTINPRPDNPLTRHPTSCPQSTDNPSLTNRTELTCLLTPSMKSVWNQPGNPFDTNNATAVTDLPPNRYRLTDLVEFPNTELSADQFHAHEHDGNDSNEGAFNTEFAWNMEPLPVYALPARSTALSVVHE</sequence>
<feature type="region of interest" description="Disordered" evidence="1">
    <location>
        <begin position="1"/>
        <end position="43"/>
    </location>
</feature>
<dbReference type="Proteomes" id="UP000272942">
    <property type="component" value="Unassembled WGS sequence"/>
</dbReference>
<feature type="compositionally biased region" description="Polar residues" evidence="1">
    <location>
        <begin position="27"/>
        <end position="43"/>
    </location>
</feature>
<reference evidence="2 3" key="2">
    <citation type="submission" date="2018-11" db="EMBL/GenBank/DDBJ databases">
        <authorList>
            <consortium name="Pathogen Informatics"/>
        </authorList>
    </citation>
    <scope>NUCLEOTIDE SEQUENCE [LARGE SCALE GENOMIC DNA]</scope>
    <source>
        <strain evidence="2 3">Egypt</strain>
    </source>
</reference>
<accession>A0A183B4I7</accession>
<keyword evidence="3" id="KW-1185">Reference proteome</keyword>
<evidence type="ECO:0000313" key="4">
    <source>
        <dbReference type="WBParaSite" id="ECPE_0001416201-mRNA-1"/>
    </source>
</evidence>
<reference evidence="4" key="1">
    <citation type="submission" date="2016-06" db="UniProtKB">
        <authorList>
            <consortium name="WormBaseParasite"/>
        </authorList>
    </citation>
    <scope>IDENTIFICATION</scope>
</reference>
<evidence type="ECO:0000313" key="3">
    <source>
        <dbReference type="Proteomes" id="UP000272942"/>
    </source>
</evidence>
<name>A0A183B4I7_9TREM</name>
<proteinExistence type="predicted"/>
<organism evidence="4">
    <name type="scientific">Echinostoma caproni</name>
    <dbReference type="NCBI Taxonomy" id="27848"/>
    <lineage>
        <taxon>Eukaryota</taxon>
        <taxon>Metazoa</taxon>
        <taxon>Spiralia</taxon>
        <taxon>Lophotrochozoa</taxon>
        <taxon>Platyhelminthes</taxon>
        <taxon>Trematoda</taxon>
        <taxon>Digenea</taxon>
        <taxon>Plagiorchiida</taxon>
        <taxon>Echinostomata</taxon>
        <taxon>Echinostomatoidea</taxon>
        <taxon>Echinostomatidae</taxon>
        <taxon>Echinostoma</taxon>
    </lineage>
</organism>
<protein>
    <submittedName>
        <fullName evidence="4">AGC-kinase C-terminal domain-containing protein</fullName>
    </submittedName>
</protein>
<dbReference type="WBParaSite" id="ECPE_0001416201-mRNA-1">
    <property type="protein sequence ID" value="ECPE_0001416201-mRNA-1"/>
    <property type="gene ID" value="ECPE_0001416201"/>
</dbReference>
<gene>
    <name evidence="2" type="ORF">ECPE_LOCUS14122</name>
</gene>
<evidence type="ECO:0000313" key="2">
    <source>
        <dbReference type="EMBL" id="VDP91394.1"/>
    </source>
</evidence>
<evidence type="ECO:0000256" key="1">
    <source>
        <dbReference type="SAM" id="MobiDB-lite"/>
    </source>
</evidence>
<dbReference type="EMBL" id="UZAN01056765">
    <property type="protein sequence ID" value="VDP91394.1"/>
    <property type="molecule type" value="Genomic_DNA"/>
</dbReference>
<dbReference type="AlphaFoldDB" id="A0A183B4I7"/>